<feature type="compositionally biased region" description="Low complexity" evidence="1">
    <location>
        <begin position="92"/>
        <end position="121"/>
    </location>
</feature>
<dbReference type="InterPro" id="IPR012347">
    <property type="entry name" value="Ferritin-like"/>
</dbReference>
<sequence>MPSSNRRTLLVLGVLTGALVLCGCTGGGGTDGTGGTREARPDPDLPLRARAVATTDTLLADYDAVLAGPGAAQADRLRTFRADLAAHRTALASGLPSPAGSTSPAGTPSGSGSAAGGAVPPSTRPTGSAVNSVAALATAERQAAGARLADLDTASPALAKLLAAVSASDALHAAALGDTGPITVPAPAPSSSARAAASGPAVSKSPAPLPGASAAALQNALAAEHAAVYGYGVVGAWLPAGEQRQDAYATYAVHEAERDGWQRLLGAGGATPTAAAPGYRLPFQVTDAATAGRLAAHVETQLTGVYADLVAATTGPLRDRAATALRDTALRATHWGADLSALPGLPG</sequence>
<dbReference type="Pfam" id="PF14530">
    <property type="entry name" value="DUF4439"/>
    <property type="match status" value="1"/>
</dbReference>
<feature type="compositionally biased region" description="Low complexity" evidence="1">
    <location>
        <begin position="189"/>
        <end position="201"/>
    </location>
</feature>
<evidence type="ECO:0000259" key="3">
    <source>
        <dbReference type="Pfam" id="PF14530"/>
    </source>
</evidence>
<evidence type="ECO:0000313" key="5">
    <source>
        <dbReference type="Proteomes" id="UP001500305"/>
    </source>
</evidence>
<feature type="domain" description="DUF4439" evidence="3">
    <location>
        <begin position="216"/>
        <end position="346"/>
    </location>
</feature>
<feature type="chain" id="PRO_5046767379" description="DUF4439 domain-containing protein" evidence="2">
    <location>
        <begin position="24"/>
        <end position="347"/>
    </location>
</feature>
<comment type="caution">
    <text evidence="4">The sequence shown here is derived from an EMBL/GenBank/DDBJ whole genome shotgun (WGS) entry which is preliminary data.</text>
</comment>
<dbReference type="InterPro" id="IPR009078">
    <property type="entry name" value="Ferritin-like_SF"/>
</dbReference>
<protein>
    <recommendedName>
        <fullName evidence="3">DUF4439 domain-containing protein</fullName>
    </recommendedName>
</protein>
<dbReference type="Gene3D" id="1.20.1260.10">
    <property type="match status" value="1"/>
</dbReference>
<evidence type="ECO:0000256" key="2">
    <source>
        <dbReference type="SAM" id="SignalP"/>
    </source>
</evidence>
<name>A0ABN3EW04_9ACTN</name>
<reference evidence="4 5" key="1">
    <citation type="journal article" date="2019" name="Int. J. Syst. Evol. Microbiol.">
        <title>The Global Catalogue of Microorganisms (GCM) 10K type strain sequencing project: providing services to taxonomists for standard genome sequencing and annotation.</title>
        <authorList>
            <consortium name="The Broad Institute Genomics Platform"/>
            <consortium name="The Broad Institute Genome Sequencing Center for Infectious Disease"/>
            <person name="Wu L."/>
            <person name="Ma J."/>
        </authorList>
    </citation>
    <scope>NUCLEOTIDE SEQUENCE [LARGE SCALE GENOMIC DNA]</scope>
    <source>
        <strain evidence="4 5">JCM 7356</strain>
    </source>
</reference>
<dbReference type="Proteomes" id="UP001500305">
    <property type="component" value="Unassembled WGS sequence"/>
</dbReference>
<dbReference type="PROSITE" id="PS51257">
    <property type="entry name" value="PROKAR_LIPOPROTEIN"/>
    <property type="match status" value="1"/>
</dbReference>
<feature type="region of interest" description="Disordered" evidence="1">
    <location>
        <begin position="186"/>
        <end position="209"/>
    </location>
</feature>
<dbReference type="InterPro" id="IPR029447">
    <property type="entry name" value="DUF4439"/>
</dbReference>
<accession>A0ABN3EW04</accession>
<dbReference type="EMBL" id="BAAATR010000046">
    <property type="protein sequence ID" value="GAA2273057.1"/>
    <property type="molecule type" value="Genomic_DNA"/>
</dbReference>
<feature type="region of interest" description="Disordered" evidence="1">
    <location>
        <begin position="92"/>
        <end position="131"/>
    </location>
</feature>
<dbReference type="SUPFAM" id="SSF47240">
    <property type="entry name" value="Ferritin-like"/>
    <property type="match status" value="1"/>
</dbReference>
<keyword evidence="5" id="KW-1185">Reference proteome</keyword>
<evidence type="ECO:0000313" key="4">
    <source>
        <dbReference type="EMBL" id="GAA2273057.1"/>
    </source>
</evidence>
<dbReference type="RefSeq" id="WP_344640489.1">
    <property type="nucleotide sequence ID" value="NZ_BAAATR010000046.1"/>
</dbReference>
<proteinExistence type="predicted"/>
<feature type="signal peptide" evidence="2">
    <location>
        <begin position="1"/>
        <end position="23"/>
    </location>
</feature>
<evidence type="ECO:0000256" key="1">
    <source>
        <dbReference type="SAM" id="MobiDB-lite"/>
    </source>
</evidence>
<gene>
    <name evidence="4" type="ORF">GCM10010430_68770</name>
</gene>
<keyword evidence="2" id="KW-0732">Signal</keyword>
<organism evidence="4 5">
    <name type="scientific">Kitasatospora cystarginea</name>
    <dbReference type="NCBI Taxonomy" id="58350"/>
    <lineage>
        <taxon>Bacteria</taxon>
        <taxon>Bacillati</taxon>
        <taxon>Actinomycetota</taxon>
        <taxon>Actinomycetes</taxon>
        <taxon>Kitasatosporales</taxon>
        <taxon>Streptomycetaceae</taxon>
        <taxon>Kitasatospora</taxon>
    </lineage>
</organism>